<dbReference type="AlphaFoldDB" id="A0A9Q6HN51"/>
<proteinExistence type="predicted"/>
<feature type="compositionally biased region" description="Basic and acidic residues" evidence="1">
    <location>
        <begin position="159"/>
        <end position="233"/>
    </location>
</feature>
<sequence length="233" mass="27322">MDKKQLIKTIITVLPVFLVPLIVERKRIKDHPDVKKATDATVSASKTVANKSVQFKDSVVEKSSHAKDYVADKKHNVDQKRELKRIAKAYDPAYIEKKGEKLEKENRKEAAKLDKILQKNINKRHKEEEKVRQDNKKQRIKDMKKANKHMEKVGLTPGKLDDSTEKKGEKLEKENRKDIKKLDKLVQKNIDKRHKEEEKAQEKNKKNRLSEFKKYKDYEAKSVVKQNNEDKGK</sequence>
<protein>
    <submittedName>
        <fullName evidence="2">Uncharacterized protein</fullName>
    </submittedName>
</protein>
<evidence type="ECO:0000313" key="2">
    <source>
        <dbReference type="EMBL" id="PTI74851.1"/>
    </source>
</evidence>
<comment type="caution">
    <text evidence="2">The sequence shown here is derived from an EMBL/GenBank/DDBJ whole genome shotgun (WGS) entry which is preliminary data.</text>
</comment>
<accession>A0A9Q6HN51</accession>
<evidence type="ECO:0000313" key="3">
    <source>
        <dbReference type="Proteomes" id="UP000241960"/>
    </source>
</evidence>
<dbReference type="RefSeq" id="WP_107545211.1">
    <property type="nucleotide sequence ID" value="NZ_PZFQ01000032.1"/>
</dbReference>
<name>A0A9Q6HN51_9STAP</name>
<dbReference type="EMBL" id="PZFQ01000032">
    <property type="protein sequence ID" value="PTI74851.1"/>
    <property type="molecule type" value="Genomic_DNA"/>
</dbReference>
<gene>
    <name evidence="2" type="ORF">BU058_09715</name>
</gene>
<feature type="region of interest" description="Disordered" evidence="1">
    <location>
        <begin position="116"/>
        <end position="233"/>
    </location>
</feature>
<dbReference type="Proteomes" id="UP000241960">
    <property type="component" value="Unassembled WGS sequence"/>
</dbReference>
<evidence type="ECO:0000256" key="1">
    <source>
        <dbReference type="SAM" id="MobiDB-lite"/>
    </source>
</evidence>
<organism evidence="2 3">
    <name type="scientific">Staphylococcus succinus</name>
    <dbReference type="NCBI Taxonomy" id="61015"/>
    <lineage>
        <taxon>Bacteria</taxon>
        <taxon>Bacillati</taxon>
        <taxon>Bacillota</taxon>
        <taxon>Bacilli</taxon>
        <taxon>Bacillales</taxon>
        <taxon>Staphylococcaceae</taxon>
        <taxon>Staphylococcus</taxon>
    </lineage>
</organism>
<feature type="compositionally biased region" description="Basic and acidic residues" evidence="1">
    <location>
        <begin position="125"/>
        <end position="152"/>
    </location>
</feature>
<reference evidence="2 3" key="1">
    <citation type="journal article" date="2016" name="Front. Microbiol.">
        <title>Comprehensive Phylogenetic Analysis of Bovine Non-aureus Staphylococci Species Based on Whole-Genome Sequencing.</title>
        <authorList>
            <person name="Naushad S."/>
            <person name="Barkema H.W."/>
            <person name="Luby C."/>
            <person name="Condas L.A."/>
            <person name="Nobrega D.B."/>
            <person name="Carson D.A."/>
            <person name="De Buck J."/>
        </authorList>
    </citation>
    <scope>NUCLEOTIDE SEQUENCE [LARGE SCALE GENOMIC DNA]</scope>
    <source>
        <strain evidence="2 3">SNUC 1231</strain>
    </source>
</reference>